<comment type="caution">
    <text evidence="3">The sequence shown here is derived from an EMBL/GenBank/DDBJ whole genome shotgun (WGS) entry which is preliminary data.</text>
</comment>
<keyword evidence="4" id="KW-1185">Reference proteome</keyword>
<feature type="region of interest" description="Disordered" evidence="1">
    <location>
        <begin position="1"/>
        <end position="47"/>
    </location>
</feature>
<evidence type="ECO:0000313" key="4">
    <source>
        <dbReference type="Proteomes" id="UP001438707"/>
    </source>
</evidence>
<dbReference type="Pfam" id="PF12622">
    <property type="entry name" value="NpwBP"/>
    <property type="match status" value="1"/>
</dbReference>
<feature type="region of interest" description="Disordered" evidence="1">
    <location>
        <begin position="132"/>
        <end position="154"/>
    </location>
</feature>
<dbReference type="Proteomes" id="UP001438707">
    <property type="component" value="Unassembled WGS sequence"/>
</dbReference>
<sequence>MVKKQGGREMNPADAFRKTQRAKEIARNKKERKFQRDAHSMKDNPEAIKEELKSVLDMEETQEGRVNQTIRLKKRALQGAYDTALKKRKEEQNRKKNEQDYEFSNVHGHGVPARRPDESVYYHPLLNPQGIPPAGKPQRYRTASNIPPGAPDHGTGMQLPRCLCPRRPLCRQAPTLTGPFHPLLASQCRLPAHSQAWACFHHPPGAPPGAMLPPPSGPPPTSSTEPAPPGSESHAEGGSSRQWFHAATPNGYPRQGCWEHYPLPMGPPPGMPPMMALPACTPSHHPCHATPWLPPSSCAAFQVH</sequence>
<name>A0AAW1Q5Q4_9CHLO</name>
<evidence type="ECO:0000256" key="1">
    <source>
        <dbReference type="SAM" id="MobiDB-lite"/>
    </source>
</evidence>
<evidence type="ECO:0000259" key="2">
    <source>
        <dbReference type="Pfam" id="PF09429"/>
    </source>
</evidence>
<reference evidence="3 4" key="1">
    <citation type="journal article" date="2024" name="Nat. Commun.">
        <title>Phylogenomics reveals the evolutionary origins of lichenization in chlorophyte algae.</title>
        <authorList>
            <person name="Puginier C."/>
            <person name="Libourel C."/>
            <person name="Otte J."/>
            <person name="Skaloud P."/>
            <person name="Haon M."/>
            <person name="Grisel S."/>
            <person name="Petersen M."/>
            <person name="Berrin J.G."/>
            <person name="Delaux P.M."/>
            <person name="Dal Grande F."/>
            <person name="Keller J."/>
        </authorList>
    </citation>
    <scope>NUCLEOTIDE SEQUENCE [LARGE SCALE GENOMIC DNA]</scope>
    <source>
        <strain evidence="3 4">SAG 2145</strain>
    </source>
</reference>
<accession>A0AAW1Q5Q4</accession>
<protein>
    <recommendedName>
        <fullName evidence="2">Wbp11/ELF5/Saf1 N-terminal domain-containing protein</fullName>
    </recommendedName>
</protein>
<gene>
    <name evidence="3" type="ORF">WJX74_006043</name>
</gene>
<proteinExistence type="predicted"/>
<organism evidence="3 4">
    <name type="scientific">Apatococcus lobatus</name>
    <dbReference type="NCBI Taxonomy" id="904363"/>
    <lineage>
        <taxon>Eukaryota</taxon>
        <taxon>Viridiplantae</taxon>
        <taxon>Chlorophyta</taxon>
        <taxon>core chlorophytes</taxon>
        <taxon>Trebouxiophyceae</taxon>
        <taxon>Chlorellales</taxon>
        <taxon>Chlorellaceae</taxon>
        <taxon>Apatococcus</taxon>
    </lineage>
</organism>
<feature type="region of interest" description="Disordered" evidence="1">
    <location>
        <begin position="208"/>
        <end position="246"/>
    </location>
</feature>
<dbReference type="Pfam" id="PF09429">
    <property type="entry name" value="Wbp11"/>
    <property type="match status" value="1"/>
</dbReference>
<dbReference type="AlphaFoldDB" id="A0AAW1Q5Q4"/>
<evidence type="ECO:0000313" key="3">
    <source>
        <dbReference type="EMBL" id="KAK9816208.1"/>
    </source>
</evidence>
<feature type="compositionally biased region" description="Pro residues" evidence="1">
    <location>
        <begin position="208"/>
        <end position="229"/>
    </location>
</feature>
<feature type="compositionally biased region" description="Basic and acidic residues" evidence="1">
    <location>
        <begin position="15"/>
        <end position="47"/>
    </location>
</feature>
<dbReference type="EMBL" id="JALJOS010000087">
    <property type="protein sequence ID" value="KAK9816208.1"/>
    <property type="molecule type" value="Genomic_DNA"/>
</dbReference>
<feature type="domain" description="Wbp11/ELF5/Saf1 N-terminal" evidence="2">
    <location>
        <begin position="7"/>
        <end position="74"/>
    </location>
</feature>
<dbReference type="InterPro" id="IPR019007">
    <property type="entry name" value="Wbp11/ELF5/Saf1_N"/>
</dbReference>
<dbReference type="GO" id="GO:0006396">
    <property type="term" value="P:RNA processing"/>
    <property type="evidence" value="ECO:0007669"/>
    <property type="project" value="InterPro"/>
</dbReference>